<keyword evidence="12" id="KW-1185">Reference proteome</keyword>
<evidence type="ECO:0000256" key="6">
    <source>
        <dbReference type="ARBA" id="ARBA00023160"/>
    </source>
</evidence>
<dbReference type="InterPro" id="IPR003231">
    <property type="entry name" value="ACP"/>
</dbReference>
<dbReference type="PANTHER" id="PTHR20863">
    <property type="entry name" value="ACYL CARRIER PROTEIN"/>
    <property type="match status" value="1"/>
</dbReference>
<feature type="domain" description="Carrier" evidence="10">
    <location>
        <begin position="5"/>
        <end position="80"/>
    </location>
</feature>
<dbReference type="InterPro" id="IPR036736">
    <property type="entry name" value="ACP-like_sf"/>
</dbReference>
<comment type="PTM">
    <text evidence="7">4'-phosphopantetheine is transferred from CoA to a specific serine of apo-ACP by AcpS. This modification is essential for activity because fatty acids are bound in thioester linkage to the sulfhydryl of the prosthetic group.</text>
</comment>
<dbReference type="InterPro" id="IPR009081">
    <property type="entry name" value="PP-bd_ACP"/>
</dbReference>
<keyword evidence="6 7" id="KW-0275">Fatty acid biosynthesis</keyword>
<dbReference type="PROSITE" id="PS00012">
    <property type="entry name" value="PHOSPHOPANTETHEINE"/>
    <property type="match status" value="1"/>
</dbReference>
<dbReference type="KEGG" id="minf:MESINF_2081"/>
<gene>
    <name evidence="7 11" type="primary">acpP</name>
    <name evidence="11" type="ORF">MESINF_2081</name>
</gene>
<evidence type="ECO:0000259" key="10">
    <source>
        <dbReference type="PROSITE" id="PS50075"/>
    </source>
</evidence>
<keyword evidence="7" id="KW-0963">Cytoplasm</keyword>
<evidence type="ECO:0000256" key="4">
    <source>
        <dbReference type="ARBA" id="ARBA00022832"/>
    </source>
</evidence>
<evidence type="ECO:0000256" key="7">
    <source>
        <dbReference type="HAMAP-Rule" id="MF_01217"/>
    </source>
</evidence>
<dbReference type="Proteomes" id="UP000250796">
    <property type="component" value="Chromosome MESINF"/>
</dbReference>
<keyword evidence="3 7" id="KW-0597">Phosphoprotein</keyword>
<keyword evidence="5 7" id="KW-0443">Lipid metabolism</keyword>
<proteinExistence type="inferred from homology"/>
<evidence type="ECO:0000256" key="5">
    <source>
        <dbReference type="ARBA" id="ARBA00023098"/>
    </source>
</evidence>
<dbReference type="HAMAP" id="MF_01217">
    <property type="entry name" value="Acyl_carrier"/>
    <property type="match status" value="1"/>
</dbReference>
<dbReference type="GO" id="GO:0009245">
    <property type="term" value="P:lipid A biosynthetic process"/>
    <property type="evidence" value="ECO:0007669"/>
    <property type="project" value="TreeGrafter"/>
</dbReference>
<dbReference type="UniPathway" id="UPA00094"/>
<dbReference type="PANTHER" id="PTHR20863:SF76">
    <property type="entry name" value="CARRIER DOMAIN-CONTAINING PROTEIN"/>
    <property type="match status" value="1"/>
</dbReference>
<dbReference type="EMBL" id="LS974202">
    <property type="protein sequence ID" value="SSC13521.1"/>
    <property type="molecule type" value="Genomic_DNA"/>
</dbReference>
<protein>
    <recommendedName>
        <fullName evidence="7 8">Acyl carrier protein</fullName>
        <shortName evidence="7">ACP</shortName>
    </recommendedName>
</protein>
<keyword evidence="1 7" id="KW-0596">Phosphopantetheine</keyword>
<evidence type="ECO:0000313" key="12">
    <source>
        <dbReference type="Proteomes" id="UP000250796"/>
    </source>
</evidence>
<evidence type="ECO:0000256" key="2">
    <source>
        <dbReference type="ARBA" id="ARBA00022516"/>
    </source>
</evidence>
<dbReference type="PROSITE" id="PS50075">
    <property type="entry name" value="CARRIER"/>
    <property type="match status" value="1"/>
</dbReference>
<dbReference type="GO" id="GO:0000035">
    <property type="term" value="F:acyl binding"/>
    <property type="evidence" value="ECO:0007669"/>
    <property type="project" value="TreeGrafter"/>
</dbReference>
<dbReference type="GO" id="GO:0016020">
    <property type="term" value="C:membrane"/>
    <property type="evidence" value="ECO:0007669"/>
    <property type="project" value="GOC"/>
</dbReference>
<evidence type="ECO:0000256" key="8">
    <source>
        <dbReference type="NCBIfam" id="TIGR00517"/>
    </source>
</evidence>
<keyword evidence="4 7" id="KW-0276">Fatty acid metabolism</keyword>
<dbReference type="Gene3D" id="1.10.1200.10">
    <property type="entry name" value="ACP-like"/>
    <property type="match status" value="1"/>
</dbReference>
<evidence type="ECO:0000256" key="1">
    <source>
        <dbReference type="ARBA" id="ARBA00022450"/>
    </source>
</evidence>
<dbReference type="GO" id="GO:0005829">
    <property type="term" value="C:cytosol"/>
    <property type="evidence" value="ECO:0007669"/>
    <property type="project" value="TreeGrafter"/>
</dbReference>
<comment type="pathway">
    <text evidence="7 9">Lipid metabolism; fatty acid biosynthesis.</text>
</comment>
<evidence type="ECO:0000256" key="3">
    <source>
        <dbReference type="ARBA" id="ARBA00022553"/>
    </source>
</evidence>
<comment type="PTM">
    <text evidence="9">4'-phosphopantetheine is transferred from CoA to a specific serine of apo-ACP by acpS.</text>
</comment>
<dbReference type="Pfam" id="PF00550">
    <property type="entry name" value="PP-binding"/>
    <property type="match status" value="1"/>
</dbReference>
<comment type="similarity">
    <text evidence="7">Belongs to the acyl carrier protein (ACP) family.</text>
</comment>
<dbReference type="GO" id="GO:0000036">
    <property type="term" value="F:acyl carrier activity"/>
    <property type="evidence" value="ECO:0007669"/>
    <property type="project" value="UniProtKB-UniRule"/>
</dbReference>
<comment type="function">
    <text evidence="7 9">Carrier of the growing fatty acid chain in fatty acid biosynthesis.</text>
</comment>
<sequence>MEKTANIREKVITIVAQHLGVDAKSVCGDSRFVEDLGADSLDLVDLVMELEDEFSIQINDSETGKFKTIDDVVSFINTLEEK</sequence>
<comment type="subcellular location">
    <subcellularLocation>
        <location evidence="7">Cytoplasm</location>
    </subcellularLocation>
</comment>
<name>A0A7Z7LGF1_9BACT</name>
<feature type="modified residue" description="O-(pantetheine 4'-phosphoryl)serine" evidence="7">
    <location>
        <position position="40"/>
    </location>
</feature>
<keyword evidence="2 7" id="KW-0444">Lipid biosynthesis</keyword>
<dbReference type="InterPro" id="IPR006162">
    <property type="entry name" value="Ppantetheine_attach_site"/>
</dbReference>
<accession>A0A7Z7LGF1</accession>
<dbReference type="AlphaFoldDB" id="A0A7Z7LGF1"/>
<organism evidence="11 12">
    <name type="scientific">Mesotoga infera</name>
    <dbReference type="NCBI Taxonomy" id="1236046"/>
    <lineage>
        <taxon>Bacteria</taxon>
        <taxon>Thermotogati</taxon>
        <taxon>Thermotogota</taxon>
        <taxon>Thermotogae</taxon>
        <taxon>Kosmotogales</taxon>
        <taxon>Kosmotogaceae</taxon>
        <taxon>Mesotoga</taxon>
    </lineage>
</organism>
<evidence type="ECO:0000256" key="9">
    <source>
        <dbReference type="RuleBase" id="RU003545"/>
    </source>
</evidence>
<reference evidence="11 12" key="1">
    <citation type="submission" date="2017-01" db="EMBL/GenBank/DDBJ databases">
        <authorList>
            <person name="Erauso G."/>
        </authorList>
    </citation>
    <scope>NUCLEOTIDE SEQUENCE [LARGE SCALE GENOMIC DNA]</scope>
    <source>
        <strain evidence="11">MESINF1</strain>
    </source>
</reference>
<dbReference type="SUPFAM" id="SSF47336">
    <property type="entry name" value="ACP-like"/>
    <property type="match status" value="1"/>
</dbReference>
<evidence type="ECO:0000313" key="11">
    <source>
        <dbReference type="EMBL" id="SSC13521.1"/>
    </source>
</evidence>
<dbReference type="NCBIfam" id="TIGR00517">
    <property type="entry name" value="acyl_carrier"/>
    <property type="match status" value="1"/>
</dbReference>
<dbReference type="NCBIfam" id="NF002148">
    <property type="entry name" value="PRK00982.1-2"/>
    <property type="match status" value="1"/>
</dbReference>
<dbReference type="NCBIfam" id="NF002150">
    <property type="entry name" value="PRK00982.1-4"/>
    <property type="match status" value="1"/>
</dbReference>